<gene>
    <name evidence="5" type="ORF">AGABI1DRAFT_110730</name>
</gene>
<dbReference type="RefSeq" id="XP_007325838.1">
    <property type="nucleotide sequence ID" value="XM_007325776.1"/>
</dbReference>
<dbReference type="Pfam" id="PF00106">
    <property type="entry name" value="adh_short"/>
    <property type="match status" value="1"/>
</dbReference>
<dbReference type="eggNOG" id="KOG1209">
    <property type="taxonomic scope" value="Eukaryota"/>
</dbReference>
<dbReference type="PROSITE" id="PS00061">
    <property type="entry name" value="ADH_SHORT"/>
    <property type="match status" value="1"/>
</dbReference>
<name>K5XKU9_AGABU</name>
<dbReference type="FunCoup" id="K5XKU9">
    <property type="interactions" value="92"/>
</dbReference>
<accession>K5XKU9</accession>
<evidence type="ECO:0000256" key="1">
    <source>
        <dbReference type="ARBA" id="ARBA00006484"/>
    </source>
</evidence>
<dbReference type="InterPro" id="IPR020904">
    <property type="entry name" value="Sc_DH/Rdtase_CS"/>
</dbReference>
<sequence>MPRVVLVTGCTTGGIGYALAKEFADKGCIVYASSRKIEKMADFGHPNIHKLALDVTSDQNVQDVVQEILSKEGRVDIVVNNAGAICPGPLIDNSLDDVRAIFETNTISILRIAKTVIPEMAKRKQGLIVNIGSVVGEVPTPWNGIYCASKAAVLSISQVLSMECRPLGIKVFHVAPGAVQSNIANTGAANFSLPENSLYKSYLANIMDRIYSSQGSNSMSSGVFAKRVVAKALQPNPPVYLCEGGNAWLFKLFMWLPRVVVLGFMWRRFSKKL</sequence>
<evidence type="ECO:0000313" key="6">
    <source>
        <dbReference type="Proteomes" id="UP000008493"/>
    </source>
</evidence>
<dbReference type="HOGENOM" id="CLU_010194_2_9_1"/>
<evidence type="ECO:0000256" key="2">
    <source>
        <dbReference type="ARBA" id="ARBA00022857"/>
    </source>
</evidence>
<dbReference type="EMBL" id="JH971385">
    <property type="protein sequence ID" value="EKM84163.1"/>
    <property type="molecule type" value="Genomic_DNA"/>
</dbReference>
<dbReference type="GeneID" id="18823044"/>
<dbReference type="InterPro" id="IPR036291">
    <property type="entry name" value="NAD(P)-bd_dom_sf"/>
</dbReference>
<dbReference type="CDD" id="cd05374">
    <property type="entry name" value="17beta-HSD-like_SDR_c"/>
    <property type="match status" value="1"/>
</dbReference>
<dbReference type="GO" id="GO:0005783">
    <property type="term" value="C:endoplasmic reticulum"/>
    <property type="evidence" value="ECO:0007669"/>
    <property type="project" value="TreeGrafter"/>
</dbReference>
<dbReference type="PRINTS" id="PR00080">
    <property type="entry name" value="SDRFAMILY"/>
</dbReference>
<dbReference type="OMA" id="LGAWKMR"/>
<evidence type="ECO:0000313" key="5">
    <source>
        <dbReference type="EMBL" id="EKM84163.1"/>
    </source>
</evidence>
<evidence type="ECO:0000256" key="3">
    <source>
        <dbReference type="ARBA" id="ARBA00023002"/>
    </source>
</evidence>
<proteinExistence type="inferred from homology"/>
<dbReference type="AlphaFoldDB" id="K5XKU9"/>
<dbReference type="FunFam" id="3.40.50.720:FF:000261">
    <property type="entry name" value="NADPH-dependent 1-acyldihydroxyacetone phosphate reductase"/>
    <property type="match status" value="1"/>
</dbReference>
<dbReference type="SUPFAM" id="SSF51735">
    <property type="entry name" value="NAD(P)-binding Rossmann-fold domains"/>
    <property type="match status" value="1"/>
</dbReference>
<dbReference type="STRING" id="597362.K5XKU9"/>
<dbReference type="PRINTS" id="PR00081">
    <property type="entry name" value="GDHRDH"/>
</dbReference>
<dbReference type="InParanoid" id="K5XKU9"/>
<dbReference type="KEGG" id="abp:AGABI1DRAFT110730"/>
<dbReference type="Gene3D" id="3.40.50.720">
    <property type="entry name" value="NAD(P)-binding Rossmann-like Domain"/>
    <property type="match status" value="1"/>
</dbReference>
<keyword evidence="2" id="KW-0521">NADP</keyword>
<dbReference type="Proteomes" id="UP000008493">
    <property type="component" value="Unassembled WGS sequence"/>
</dbReference>
<keyword evidence="6" id="KW-1185">Reference proteome</keyword>
<dbReference type="GO" id="GO:0016491">
    <property type="term" value="F:oxidoreductase activity"/>
    <property type="evidence" value="ECO:0007669"/>
    <property type="project" value="UniProtKB-KW"/>
</dbReference>
<keyword evidence="3" id="KW-0560">Oxidoreductase</keyword>
<dbReference type="InterPro" id="IPR002347">
    <property type="entry name" value="SDR_fam"/>
</dbReference>
<comment type="similarity">
    <text evidence="1 4">Belongs to the short-chain dehydrogenases/reductases (SDR) family.</text>
</comment>
<protein>
    <submittedName>
        <fullName evidence="5">Uncharacterized protein</fullName>
    </submittedName>
</protein>
<dbReference type="OrthoDB" id="2102561at2759"/>
<evidence type="ECO:0000256" key="4">
    <source>
        <dbReference type="RuleBase" id="RU000363"/>
    </source>
</evidence>
<organism evidence="5 6">
    <name type="scientific">Agaricus bisporus var. burnettii (strain JB137-S8 / ATCC MYA-4627 / FGSC 10392)</name>
    <name type="common">White button mushroom</name>
    <dbReference type="NCBI Taxonomy" id="597362"/>
    <lineage>
        <taxon>Eukaryota</taxon>
        <taxon>Fungi</taxon>
        <taxon>Dikarya</taxon>
        <taxon>Basidiomycota</taxon>
        <taxon>Agaricomycotina</taxon>
        <taxon>Agaricomycetes</taxon>
        <taxon>Agaricomycetidae</taxon>
        <taxon>Agaricales</taxon>
        <taxon>Agaricineae</taxon>
        <taxon>Agaricaceae</taxon>
        <taxon>Agaricus</taxon>
    </lineage>
</organism>
<dbReference type="PANTHER" id="PTHR44169:SF6">
    <property type="entry name" value="NADPH-DEPENDENT 1-ACYLDIHYDROXYACETONE PHOSPHATE REDUCTASE"/>
    <property type="match status" value="1"/>
</dbReference>
<dbReference type="PANTHER" id="PTHR44169">
    <property type="entry name" value="NADPH-DEPENDENT 1-ACYLDIHYDROXYACETONE PHOSPHATE REDUCTASE"/>
    <property type="match status" value="1"/>
</dbReference>
<reference evidence="6" key="1">
    <citation type="journal article" date="2012" name="Proc. Natl. Acad. Sci. U.S.A.">
        <title>Genome sequence of the button mushroom Agaricus bisporus reveals mechanisms governing adaptation to a humic-rich ecological niche.</title>
        <authorList>
            <person name="Morin E."/>
            <person name="Kohler A."/>
            <person name="Baker A.R."/>
            <person name="Foulongne-Oriol M."/>
            <person name="Lombard V."/>
            <person name="Nagy L.G."/>
            <person name="Ohm R.A."/>
            <person name="Patyshakuliyeva A."/>
            <person name="Brun A."/>
            <person name="Aerts A.L."/>
            <person name="Bailey A.M."/>
            <person name="Billette C."/>
            <person name="Coutinho P.M."/>
            <person name="Deakin G."/>
            <person name="Doddapaneni H."/>
            <person name="Floudas D."/>
            <person name="Grimwood J."/>
            <person name="Hilden K."/>
            <person name="Kuees U."/>
            <person name="LaButti K.M."/>
            <person name="Lapidus A."/>
            <person name="Lindquist E.A."/>
            <person name="Lucas S.M."/>
            <person name="Murat C."/>
            <person name="Riley R.W."/>
            <person name="Salamov A.A."/>
            <person name="Schmutz J."/>
            <person name="Subramanian V."/>
            <person name="Woesten H.A.B."/>
            <person name="Xu J."/>
            <person name="Eastwood D.C."/>
            <person name="Foster G.D."/>
            <person name="Sonnenberg A.S."/>
            <person name="Cullen D."/>
            <person name="de Vries R.P."/>
            <person name="Lundell T."/>
            <person name="Hibbett D.S."/>
            <person name="Henrissat B."/>
            <person name="Burton K.S."/>
            <person name="Kerrigan R.W."/>
            <person name="Challen M.P."/>
            <person name="Grigoriev I.V."/>
            <person name="Martin F."/>
        </authorList>
    </citation>
    <scope>NUCLEOTIDE SEQUENCE [LARGE SCALE GENOMIC DNA]</scope>
    <source>
        <strain evidence="6">JB137-S8 / ATCC MYA-4627 / FGSC 10392</strain>
    </source>
</reference>